<name>A0AAV6YK98_9LAMI</name>
<reference evidence="1" key="1">
    <citation type="submission" date="2019-10" db="EMBL/GenBank/DDBJ databases">
        <authorList>
            <person name="Zhang R."/>
            <person name="Pan Y."/>
            <person name="Wang J."/>
            <person name="Ma R."/>
            <person name="Yu S."/>
        </authorList>
    </citation>
    <scope>NUCLEOTIDE SEQUENCE</scope>
    <source>
        <strain evidence="1">LA-IB0</strain>
        <tissue evidence="1">Leaf</tissue>
    </source>
</reference>
<dbReference type="Proteomes" id="UP000826271">
    <property type="component" value="Unassembled WGS sequence"/>
</dbReference>
<proteinExistence type="predicted"/>
<organism evidence="1 2">
    <name type="scientific">Buddleja alternifolia</name>
    <dbReference type="NCBI Taxonomy" id="168488"/>
    <lineage>
        <taxon>Eukaryota</taxon>
        <taxon>Viridiplantae</taxon>
        <taxon>Streptophyta</taxon>
        <taxon>Embryophyta</taxon>
        <taxon>Tracheophyta</taxon>
        <taxon>Spermatophyta</taxon>
        <taxon>Magnoliopsida</taxon>
        <taxon>eudicotyledons</taxon>
        <taxon>Gunneridae</taxon>
        <taxon>Pentapetalae</taxon>
        <taxon>asterids</taxon>
        <taxon>lamiids</taxon>
        <taxon>Lamiales</taxon>
        <taxon>Scrophulariaceae</taxon>
        <taxon>Buddlejeae</taxon>
        <taxon>Buddleja</taxon>
    </lineage>
</organism>
<gene>
    <name evidence="1" type="ORF">BUALT_Bualt01G0246600</name>
</gene>
<comment type="caution">
    <text evidence="1">The sequence shown here is derived from an EMBL/GenBank/DDBJ whole genome shotgun (WGS) entry which is preliminary data.</text>
</comment>
<dbReference type="PANTHER" id="PTHR47481">
    <property type="match status" value="1"/>
</dbReference>
<accession>A0AAV6YK98</accession>
<sequence>MPSPGESTVKVLPLIHSLGIEHHIHEPKPADEIIGSAGKKIKNPILDAWINNDGLLMSWLIGNMKEEVLSMLFGADTSYSVWKSLQEQLLPNTEENQAQLKNSLYALYKGTL</sequence>
<dbReference type="PANTHER" id="PTHR47481:SF10">
    <property type="entry name" value="COPIA-LIKE POLYPROTEIN_RETROTRANSPOSON"/>
    <property type="match status" value="1"/>
</dbReference>
<protein>
    <submittedName>
        <fullName evidence="1">Uncharacterized protein</fullName>
    </submittedName>
</protein>
<keyword evidence="2" id="KW-1185">Reference proteome</keyword>
<evidence type="ECO:0000313" key="1">
    <source>
        <dbReference type="EMBL" id="KAG8392005.1"/>
    </source>
</evidence>
<dbReference type="EMBL" id="WHWC01000001">
    <property type="protein sequence ID" value="KAG8392005.1"/>
    <property type="molecule type" value="Genomic_DNA"/>
</dbReference>
<evidence type="ECO:0000313" key="2">
    <source>
        <dbReference type="Proteomes" id="UP000826271"/>
    </source>
</evidence>
<dbReference type="AlphaFoldDB" id="A0AAV6YK98"/>